<dbReference type="EMBL" id="GL945480">
    <property type="protein sequence ID" value="EGN99389.1"/>
    <property type="molecule type" value="Genomic_DNA"/>
</dbReference>
<keyword evidence="3" id="KW-1185">Reference proteome</keyword>
<dbReference type="HOGENOM" id="CLU_970325_0_0_1"/>
<proteinExistence type="predicted"/>
<gene>
    <name evidence="2" type="ORF">SERLA73DRAFT_182349</name>
</gene>
<reference evidence="3" key="1">
    <citation type="journal article" date="2011" name="Science">
        <title>The plant cell wall-decomposing machinery underlies the functional diversity of forest fungi.</title>
        <authorList>
            <person name="Eastwood D.C."/>
            <person name="Floudas D."/>
            <person name="Binder M."/>
            <person name="Majcherczyk A."/>
            <person name="Schneider P."/>
            <person name="Aerts A."/>
            <person name="Asiegbu F.O."/>
            <person name="Baker S.E."/>
            <person name="Barry K."/>
            <person name="Bendiksby M."/>
            <person name="Blumentritt M."/>
            <person name="Coutinho P.M."/>
            <person name="Cullen D."/>
            <person name="de Vries R.P."/>
            <person name="Gathman A."/>
            <person name="Goodell B."/>
            <person name="Henrissat B."/>
            <person name="Ihrmark K."/>
            <person name="Kauserud H."/>
            <person name="Kohler A."/>
            <person name="LaButti K."/>
            <person name="Lapidus A."/>
            <person name="Lavin J.L."/>
            <person name="Lee Y.-H."/>
            <person name="Lindquist E."/>
            <person name="Lilly W."/>
            <person name="Lucas S."/>
            <person name="Morin E."/>
            <person name="Murat C."/>
            <person name="Oguiza J.A."/>
            <person name="Park J."/>
            <person name="Pisabarro A.G."/>
            <person name="Riley R."/>
            <person name="Rosling A."/>
            <person name="Salamov A."/>
            <person name="Schmidt O."/>
            <person name="Schmutz J."/>
            <person name="Skrede I."/>
            <person name="Stenlid J."/>
            <person name="Wiebenga A."/>
            <person name="Xie X."/>
            <person name="Kuees U."/>
            <person name="Hibbett D.S."/>
            <person name="Hoffmeister D."/>
            <person name="Hoegberg N."/>
            <person name="Martin F."/>
            <person name="Grigoriev I.V."/>
            <person name="Watkinson S.C."/>
        </authorList>
    </citation>
    <scope>NUCLEOTIDE SEQUENCE [LARGE SCALE GENOMIC DNA]</scope>
    <source>
        <strain evidence="3">strain S7.3</strain>
    </source>
</reference>
<feature type="domain" description="F-box" evidence="1">
    <location>
        <begin position="82"/>
        <end position="138"/>
    </location>
</feature>
<evidence type="ECO:0000313" key="2">
    <source>
        <dbReference type="EMBL" id="EGN99389.1"/>
    </source>
</evidence>
<dbReference type="InterPro" id="IPR001810">
    <property type="entry name" value="F-box_dom"/>
</dbReference>
<dbReference type="Gene3D" id="1.20.1280.50">
    <property type="match status" value="1"/>
</dbReference>
<dbReference type="OrthoDB" id="3219769at2759"/>
<evidence type="ECO:0000313" key="3">
    <source>
        <dbReference type="Proteomes" id="UP000008063"/>
    </source>
</evidence>
<evidence type="ECO:0000259" key="1">
    <source>
        <dbReference type="Pfam" id="PF12937"/>
    </source>
</evidence>
<dbReference type="STRING" id="936435.F8PXB4"/>
<dbReference type="Pfam" id="PF12937">
    <property type="entry name" value="F-box-like"/>
    <property type="match status" value="1"/>
</dbReference>
<dbReference type="InParanoid" id="F8PXB4"/>
<accession>F8PXB4</accession>
<dbReference type="Proteomes" id="UP000008063">
    <property type="component" value="Unassembled WGS sequence"/>
</dbReference>
<organism evidence="3">
    <name type="scientific">Serpula lacrymans var. lacrymans (strain S7.3)</name>
    <name type="common">Dry rot fungus</name>
    <dbReference type="NCBI Taxonomy" id="936435"/>
    <lineage>
        <taxon>Eukaryota</taxon>
        <taxon>Fungi</taxon>
        <taxon>Dikarya</taxon>
        <taxon>Basidiomycota</taxon>
        <taxon>Agaricomycotina</taxon>
        <taxon>Agaricomycetes</taxon>
        <taxon>Agaricomycetidae</taxon>
        <taxon>Boletales</taxon>
        <taxon>Coniophorineae</taxon>
        <taxon>Serpulaceae</taxon>
        <taxon>Serpula</taxon>
    </lineage>
</organism>
<sequence>MDGSTTKLNGPDLGLERTLINLSIKVGFIEAHGVQHIIHTLQPRERVLLDQIAQLSLAVVPRISLSLIKQEPLKLGCTAHVDELPNELLAQIFEESKEAYVDDLEQGRSCCSLVISHVCRRWRFVAVNTPRLWTTVHITPRRSLLLSQTYIERSGCHLVDIILDYRYFEEILEREQSKANEKAESFVCCRRSRHSILSLQIKRCDAIAELALSCVNRWGTLTIKGAKRMYLMRYASVHAPSLRRLTIDEESMGRVRVVRLGDGIPTVSGGCAGRQLEMTGFRFPSNV</sequence>
<protein>
    <recommendedName>
        <fullName evidence="1">F-box domain-containing protein</fullName>
    </recommendedName>
</protein>
<dbReference type="AlphaFoldDB" id="F8PXB4"/>
<name>F8PXB4_SERL3</name>